<dbReference type="Gene3D" id="2.30.30.240">
    <property type="entry name" value="PRC-barrel domain"/>
    <property type="match status" value="2"/>
</dbReference>
<evidence type="ECO:0000256" key="1">
    <source>
        <dbReference type="SAM" id="MobiDB-lite"/>
    </source>
</evidence>
<evidence type="ECO:0000313" key="4">
    <source>
        <dbReference type="Proteomes" id="UP001549164"/>
    </source>
</evidence>
<proteinExistence type="predicted"/>
<feature type="region of interest" description="Disordered" evidence="1">
    <location>
        <begin position="414"/>
        <end position="435"/>
    </location>
</feature>
<dbReference type="EMBL" id="JBEPLY010000006">
    <property type="protein sequence ID" value="MET3600229.1"/>
    <property type="molecule type" value="Genomic_DNA"/>
</dbReference>
<organism evidence="3 4">
    <name type="scientific">Martelella mangrovi</name>
    <dbReference type="NCBI Taxonomy" id="1397477"/>
    <lineage>
        <taxon>Bacteria</taxon>
        <taxon>Pseudomonadati</taxon>
        <taxon>Pseudomonadota</taxon>
        <taxon>Alphaproteobacteria</taxon>
        <taxon>Hyphomicrobiales</taxon>
        <taxon>Aurantimonadaceae</taxon>
        <taxon>Martelella</taxon>
    </lineage>
</organism>
<feature type="domain" description="PRC-barrel" evidence="2">
    <location>
        <begin position="337"/>
        <end position="407"/>
    </location>
</feature>
<dbReference type="PANTHER" id="PTHR36505">
    <property type="entry name" value="BLR1072 PROTEIN"/>
    <property type="match status" value="1"/>
</dbReference>
<name>A0ABV2IBD8_9HYPH</name>
<dbReference type="Pfam" id="PF05239">
    <property type="entry name" value="PRC"/>
    <property type="match status" value="2"/>
</dbReference>
<accession>A0ABV2IBD8</accession>
<evidence type="ECO:0000259" key="2">
    <source>
        <dbReference type="Pfam" id="PF05239"/>
    </source>
</evidence>
<gene>
    <name evidence="3" type="ORF">ABID12_002174</name>
</gene>
<dbReference type="PANTHER" id="PTHR36505:SF1">
    <property type="entry name" value="BLR1072 PROTEIN"/>
    <property type="match status" value="1"/>
</dbReference>
<dbReference type="RefSeq" id="WP_354434212.1">
    <property type="nucleotide sequence ID" value="NZ_JBEPLY010000006.1"/>
</dbReference>
<dbReference type="Proteomes" id="UP001549164">
    <property type="component" value="Unassembled WGS sequence"/>
</dbReference>
<dbReference type="SUPFAM" id="SSF50346">
    <property type="entry name" value="PRC-barrel domain"/>
    <property type="match status" value="2"/>
</dbReference>
<dbReference type="InterPro" id="IPR027275">
    <property type="entry name" value="PRC-brl_dom"/>
</dbReference>
<protein>
    <submittedName>
        <fullName evidence="3">Sporulation protein YlmC with PRC-barrel domain</fullName>
    </submittedName>
</protein>
<comment type="caution">
    <text evidence="3">The sequence shown here is derived from an EMBL/GenBank/DDBJ whole genome shotgun (WGS) entry which is preliminary data.</text>
</comment>
<evidence type="ECO:0000313" key="3">
    <source>
        <dbReference type="EMBL" id="MET3600229.1"/>
    </source>
</evidence>
<reference evidence="3 4" key="1">
    <citation type="submission" date="2024-06" db="EMBL/GenBank/DDBJ databases">
        <title>Genomic Encyclopedia of Type Strains, Phase IV (KMG-IV): sequencing the most valuable type-strain genomes for metagenomic binning, comparative biology and taxonomic classification.</title>
        <authorList>
            <person name="Goeker M."/>
        </authorList>
    </citation>
    <scope>NUCLEOTIDE SEQUENCE [LARGE SCALE GENOMIC DNA]</scope>
    <source>
        <strain evidence="3 4">DSM 28102</strain>
    </source>
</reference>
<keyword evidence="4" id="KW-1185">Reference proteome</keyword>
<sequence>MLSGLKKTFRLTASEACRSRPDTSGRVCFFSSYRRKKVIGAGTRFQPVRFVGVMQVRRKTIKYSNKQILQRNTQEERSIKMLRKILSTTAIVAIVSTGAAYAQDSTNTDTMNSEPAATSGMDAGMETGATPVFPERQAAAEDAKGFFGATDQQVLASSLLGWPVYGQNAGEQEREQVGDINDIVMDSDGSATAAVIGVGGFLGIGEKEVAVSFDRLSWQQGEQGNWLTIDATSEELENAPAFEYDDANLIEGGTAAVQQEADQLKTATGDAANNVANETQDLANTAGNAMNEAGEAAGNAMDEMVAGVDSMGDDAAENMNAENPMLEGMSEVDMASVSFDELEGASVLSSEGDSVGEVSNVMTHGDQSQNILIVDVGGFLGLGEKPVAISADAVTIMSDGDVYIVETRFDRETLENQPEFSEEALNENPDAVLLN</sequence>
<feature type="domain" description="PRC-barrel" evidence="2">
    <location>
        <begin position="153"/>
        <end position="235"/>
    </location>
</feature>
<dbReference type="InterPro" id="IPR011033">
    <property type="entry name" value="PRC_barrel-like_sf"/>
</dbReference>